<sequence length="191" mass="20490">METLIVSSVTVALAEIGDKTQLLSLFLATRFRNKWAIIAGILVATLLNHSASAWLGTWLADYLQSRIGQGLIAISFIALGCWLLVPDKDDSEESSLQKYGAFVAATVLFFLAEIGDKTQVATVLLGAQFDSIVWVTLGTTLGMLAANVPVVFAGDYLMRRLPLNGARWTAAAVFIGVGVYELCTHVLLPGS</sequence>
<dbReference type="Pfam" id="PF01169">
    <property type="entry name" value="GDT1"/>
    <property type="match status" value="2"/>
</dbReference>
<dbReference type="GO" id="GO:0046873">
    <property type="term" value="F:metal ion transmembrane transporter activity"/>
    <property type="evidence" value="ECO:0007669"/>
    <property type="project" value="InterPro"/>
</dbReference>
<proteinExistence type="inferred from homology"/>
<feature type="transmembrane region" description="Helical" evidence="6">
    <location>
        <begin position="168"/>
        <end position="188"/>
    </location>
</feature>
<dbReference type="KEGG" id="ttu:TERTU_0128"/>
<dbReference type="eggNOG" id="COG2119">
    <property type="taxonomic scope" value="Bacteria"/>
</dbReference>
<feature type="transmembrane region" description="Helical" evidence="6">
    <location>
        <begin position="132"/>
        <end position="156"/>
    </location>
</feature>
<evidence type="ECO:0000256" key="1">
    <source>
        <dbReference type="ARBA" id="ARBA00004141"/>
    </source>
</evidence>
<evidence type="ECO:0000256" key="5">
    <source>
        <dbReference type="ARBA" id="ARBA00023136"/>
    </source>
</evidence>
<keyword evidence="4 6" id="KW-1133">Transmembrane helix</keyword>
<evidence type="ECO:0000313" key="8">
    <source>
        <dbReference type="Proteomes" id="UP000009080"/>
    </source>
</evidence>
<organism evidence="7 8">
    <name type="scientific">Teredinibacter turnerae (strain ATCC 39867 / T7901)</name>
    <dbReference type="NCBI Taxonomy" id="377629"/>
    <lineage>
        <taxon>Bacteria</taxon>
        <taxon>Pseudomonadati</taxon>
        <taxon>Pseudomonadota</taxon>
        <taxon>Gammaproteobacteria</taxon>
        <taxon>Cellvibrionales</taxon>
        <taxon>Cellvibrionaceae</taxon>
        <taxon>Teredinibacter</taxon>
    </lineage>
</organism>
<dbReference type="EMBL" id="CP001614">
    <property type="protein sequence ID" value="ACR14021.1"/>
    <property type="molecule type" value="Genomic_DNA"/>
</dbReference>
<feature type="transmembrane region" description="Helical" evidence="6">
    <location>
        <begin position="35"/>
        <end position="55"/>
    </location>
</feature>
<dbReference type="GO" id="GO:0016020">
    <property type="term" value="C:membrane"/>
    <property type="evidence" value="ECO:0007669"/>
    <property type="project" value="UniProtKB-SubCell"/>
</dbReference>
<evidence type="ECO:0000256" key="6">
    <source>
        <dbReference type="RuleBase" id="RU365102"/>
    </source>
</evidence>
<dbReference type="AlphaFoldDB" id="C5BLB6"/>
<evidence type="ECO:0000256" key="2">
    <source>
        <dbReference type="ARBA" id="ARBA00009190"/>
    </source>
</evidence>
<feature type="transmembrane region" description="Helical" evidence="6">
    <location>
        <begin position="96"/>
        <end position="112"/>
    </location>
</feature>
<evidence type="ECO:0000313" key="7">
    <source>
        <dbReference type="EMBL" id="ACR14021.1"/>
    </source>
</evidence>
<name>C5BLB6_TERTT</name>
<dbReference type="OrthoDB" id="9801356at2"/>
<dbReference type="GeneID" id="58408025"/>
<comment type="similarity">
    <text evidence="2 6">Belongs to the GDT1 family.</text>
</comment>
<keyword evidence="5 6" id="KW-0472">Membrane</keyword>
<comment type="subcellular location">
    <subcellularLocation>
        <location evidence="1 6">Membrane</location>
        <topology evidence="1 6">Multi-pass membrane protein</topology>
    </subcellularLocation>
</comment>
<evidence type="ECO:0000256" key="3">
    <source>
        <dbReference type="ARBA" id="ARBA00022692"/>
    </source>
</evidence>
<dbReference type="InterPro" id="IPR001727">
    <property type="entry name" value="GDT1-like"/>
</dbReference>
<dbReference type="PANTHER" id="PTHR12608:SF1">
    <property type="entry name" value="TRANSMEMBRANE PROTEIN 165"/>
    <property type="match status" value="1"/>
</dbReference>
<evidence type="ECO:0000256" key="4">
    <source>
        <dbReference type="ARBA" id="ARBA00022989"/>
    </source>
</evidence>
<keyword evidence="8" id="KW-1185">Reference proteome</keyword>
<dbReference type="RefSeq" id="WP_015820136.1">
    <property type="nucleotide sequence ID" value="NC_012997.1"/>
</dbReference>
<keyword evidence="3 6" id="KW-0812">Transmembrane</keyword>
<dbReference type="PANTHER" id="PTHR12608">
    <property type="entry name" value="TRANSMEMBRANE PROTEIN HTP-1 RELATED"/>
    <property type="match status" value="1"/>
</dbReference>
<gene>
    <name evidence="7" type="ordered locus">TERTU_0128</name>
</gene>
<dbReference type="HOGENOM" id="CLU_040186_2_1_6"/>
<reference evidence="7 8" key="1">
    <citation type="journal article" date="2009" name="PLoS ONE">
        <title>The complete genome of Teredinibacter turnerae T7901: an intracellular endosymbiont of marine wood-boring bivalves (shipworms).</title>
        <authorList>
            <person name="Yang J.C."/>
            <person name="Madupu R."/>
            <person name="Durkin A.S."/>
            <person name="Ekborg N.A."/>
            <person name="Pedamallu C.S."/>
            <person name="Hostetler J.B."/>
            <person name="Radune D."/>
            <person name="Toms B.S."/>
            <person name="Henrissat B."/>
            <person name="Coutinho P.M."/>
            <person name="Schwarz S."/>
            <person name="Field L."/>
            <person name="Trindade-Silva A.E."/>
            <person name="Soares C.A.G."/>
            <person name="Elshahawi S."/>
            <person name="Hanora A."/>
            <person name="Schmidt E.W."/>
            <person name="Haygood M.G."/>
            <person name="Posfai J."/>
            <person name="Benner J."/>
            <person name="Madinger C."/>
            <person name="Nove J."/>
            <person name="Anton B."/>
            <person name="Chaudhary K."/>
            <person name="Foster J."/>
            <person name="Holman A."/>
            <person name="Kumar S."/>
            <person name="Lessard P.A."/>
            <person name="Luyten Y.A."/>
            <person name="Slatko B."/>
            <person name="Wood N."/>
            <person name="Wu B."/>
            <person name="Teplitski M."/>
            <person name="Mougous J.D."/>
            <person name="Ward N."/>
            <person name="Eisen J.A."/>
            <person name="Badger J.H."/>
            <person name="Distel D.L."/>
        </authorList>
    </citation>
    <scope>NUCLEOTIDE SEQUENCE [LARGE SCALE GENOMIC DNA]</scope>
    <source>
        <strain evidence="8">ATCC 39867 / T7901</strain>
    </source>
</reference>
<accession>C5BLB6</accession>
<feature type="transmembrane region" description="Helical" evidence="6">
    <location>
        <begin position="67"/>
        <end position="84"/>
    </location>
</feature>
<dbReference type="Proteomes" id="UP000009080">
    <property type="component" value="Chromosome"/>
</dbReference>
<protein>
    <recommendedName>
        <fullName evidence="6">GDT1 family protein</fullName>
    </recommendedName>
</protein>